<dbReference type="GO" id="GO:0016788">
    <property type="term" value="F:hydrolase activity, acting on ester bonds"/>
    <property type="evidence" value="ECO:0007669"/>
    <property type="project" value="InterPro"/>
</dbReference>
<comment type="cofactor">
    <cofactor evidence="1">
        <name>Zn(2+)</name>
        <dbReference type="ChEBI" id="CHEBI:29105"/>
    </cofactor>
</comment>
<evidence type="ECO:0000313" key="6">
    <source>
        <dbReference type="EMBL" id="MBL0373308.1"/>
    </source>
</evidence>
<gene>
    <name evidence="6" type="ORF">JJB09_14820</name>
</gene>
<keyword evidence="2" id="KW-0479">Metal-binding</keyword>
<dbReference type="PANTHER" id="PTHR37326">
    <property type="entry name" value="BLL3975 PROTEIN"/>
    <property type="match status" value="1"/>
</dbReference>
<dbReference type="GO" id="GO:0016811">
    <property type="term" value="F:hydrolase activity, acting on carbon-nitrogen (but not peptide) bonds, in linear amides"/>
    <property type="evidence" value="ECO:0007669"/>
    <property type="project" value="InterPro"/>
</dbReference>
<evidence type="ECO:0000313" key="7">
    <source>
        <dbReference type="Proteomes" id="UP000633219"/>
    </source>
</evidence>
<dbReference type="AlphaFoldDB" id="A0A936YPJ8"/>
<protein>
    <submittedName>
        <fullName evidence="6">Succinylglutamate desuccinylase/aspartoacylase family protein</fullName>
    </submittedName>
</protein>
<dbReference type="PIRSF" id="PIRSF039012">
    <property type="entry name" value="ASP"/>
    <property type="match status" value="1"/>
</dbReference>
<feature type="domain" description="Succinylglutamate desuccinylase/Aspartoacylase catalytic" evidence="5">
    <location>
        <begin position="60"/>
        <end position="248"/>
    </location>
</feature>
<evidence type="ECO:0000256" key="3">
    <source>
        <dbReference type="ARBA" id="ARBA00022801"/>
    </source>
</evidence>
<name>A0A936YPJ8_9HYPH</name>
<dbReference type="Gene3D" id="3.40.630.10">
    <property type="entry name" value="Zn peptidases"/>
    <property type="match status" value="1"/>
</dbReference>
<evidence type="ECO:0000256" key="4">
    <source>
        <dbReference type="ARBA" id="ARBA00022833"/>
    </source>
</evidence>
<keyword evidence="7" id="KW-1185">Reference proteome</keyword>
<dbReference type="InterPro" id="IPR043795">
    <property type="entry name" value="N-alpha-Ac-DABA-like"/>
</dbReference>
<dbReference type="InterPro" id="IPR053138">
    <property type="entry name" value="N-alpha-Ac-DABA_deacetylase"/>
</dbReference>
<dbReference type="SUPFAM" id="SSF53187">
    <property type="entry name" value="Zn-dependent exopeptidases"/>
    <property type="match status" value="1"/>
</dbReference>
<comment type="caution">
    <text evidence="6">The sequence shown here is derived from an EMBL/GenBank/DDBJ whole genome shotgun (WGS) entry which is preliminary data.</text>
</comment>
<dbReference type="GO" id="GO:0046872">
    <property type="term" value="F:metal ion binding"/>
    <property type="evidence" value="ECO:0007669"/>
    <property type="project" value="UniProtKB-KW"/>
</dbReference>
<dbReference type="EMBL" id="JAEQNC010000007">
    <property type="protein sequence ID" value="MBL0373308.1"/>
    <property type="molecule type" value="Genomic_DNA"/>
</dbReference>
<keyword evidence="4" id="KW-0862">Zinc</keyword>
<sequence length="351" mass="36830">MECAPTNARRTSHVTKTIGFTDIDFDRNGKQVGFLNLPSSVHDDAWGVIRVPLTVIKNGQGPTVILQGGNHGDEYEGPIVLGEIIRDLDPAKVSGRLIIVPAINLPAVVAARRVSPVDGLNFNRTFPGDPLGSPTQQLSSYVNDVLFPLADAFVDLHSGGSSLSIIPSAIIEPAEDAELARKNRAAVAAFGAPMTVVIANLGDPRTSTSSACRAGLITVGTEMAGRGTVSPEAVKVCRRGVHNVLHHLGVVESADPASVPTDLSPAYEIAGHRAYVLATDAGVFEPYHELGTEVKAGQPAGRIHFLNNPARAPEVVHYGLDGVVYALRHPGHVISGSCCAVIVSACKDFAA</sequence>
<reference evidence="6" key="1">
    <citation type="submission" date="2021-01" db="EMBL/GenBank/DDBJ databases">
        <title>Rhizobium sp. strain KVB221 16S ribosomal RNA gene Genome sequencing and assembly.</title>
        <authorList>
            <person name="Kang M."/>
        </authorList>
    </citation>
    <scope>NUCLEOTIDE SEQUENCE</scope>
    <source>
        <strain evidence="6">KVB221</strain>
    </source>
</reference>
<dbReference type="Proteomes" id="UP000633219">
    <property type="component" value="Unassembled WGS sequence"/>
</dbReference>
<evidence type="ECO:0000256" key="1">
    <source>
        <dbReference type="ARBA" id="ARBA00001947"/>
    </source>
</evidence>
<accession>A0A936YPJ8</accession>
<dbReference type="Pfam" id="PF24827">
    <property type="entry name" value="AstE_AspA_cat"/>
    <property type="match status" value="1"/>
</dbReference>
<organism evidence="6 7">
    <name type="scientific">Rhizobium setariae</name>
    <dbReference type="NCBI Taxonomy" id="2801340"/>
    <lineage>
        <taxon>Bacteria</taxon>
        <taxon>Pseudomonadati</taxon>
        <taxon>Pseudomonadota</taxon>
        <taxon>Alphaproteobacteria</taxon>
        <taxon>Hyphomicrobiales</taxon>
        <taxon>Rhizobiaceae</taxon>
        <taxon>Rhizobium/Agrobacterium group</taxon>
        <taxon>Rhizobium</taxon>
    </lineage>
</organism>
<keyword evidence="3" id="KW-0378">Hydrolase</keyword>
<dbReference type="InterPro" id="IPR055438">
    <property type="entry name" value="AstE_AspA_cat"/>
</dbReference>
<proteinExistence type="predicted"/>
<evidence type="ECO:0000259" key="5">
    <source>
        <dbReference type="Pfam" id="PF24827"/>
    </source>
</evidence>
<dbReference type="PANTHER" id="PTHR37326:SF1">
    <property type="entry name" value="BLL3975 PROTEIN"/>
    <property type="match status" value="1"/>
</dbReference>
<dbReference type="CDD" id="cd06252">
    <property type="entry name" value="M14_ASTE_ASPA-like"/>
    <property type="match status" value="1"/>
</dbReference>
<evidence type="ECO:0000256" key="2">
    <source>
        <dbReference type="ARBA" id="ARBA00022723"/>
    </source>
</evidence>